<evidence type="ECO:0000313" key="1">
    <source>
        <dbReference type="EMBL" id="KAK7017033.1"/>
    </source>
</evidence>
<organism evidence="1 2">
    <name type="scientific">Paramarasmius palmivorus</name>
    <dbReference type="NCBI Taxonomy" id="297713"/>
    <lineage>
        <taxon>Eukaryota</taxon>
        <taxon>Fungi</taxon>
        <taxon>Dikarya</taxon>
        <taxon>Basidiomycota</taxon>
        <taxon>Agaricomycotina</taxon>
        <taxon>Agaricomycetes</taxon>
        <taxon>Agaricomycetidae</taxon>
        <taxon>Agaricales</taxon>
        <taxon>Marasmiineae</taxon>
        <taxon>Marasmiaceae</taxon>
        <taxon>Paramarasmius</taxon>
    </lineage>
</organism>
<protein>
    <submittedName>
        <fullName evidence="1">Uncharacterized protein</fullName>
    </submittedName>
</protein>
<keyword evidence="2" id="KW-1185">Reference proteome</keyword>
<reference evidence="1 2" key="1">
    <citation type="submission" date="2024-01" db="EMBL/GenBank/DDBJ databases">
        <title>A draft genome for a cacao thread blight-causing isolate of Paramarasmius palmivorus.</title>
        <authorList>
            <person name="Baruah I.K."/>
            <person name="Bukari Y."/>
            <person name="Amoako-Attah I."/>
            <person name="Meinhardt L.W."/>
            <person name="Bailey B.A."/>
            <person name="Cohen S.P."/>
        </authorList>
    </citation>
    <scope>NUCLEOTIDE SEQUENCE [LARGE SCALE GENOMIC DNA]</scope>
    <source>
        <strain evidence="1 2">GH-12</strain>
    </source>
</reference>
<comment type="caution">
    <text evidence="1">The sequence shown here is derived from an EMBL/GenBank/DDBJ whole genome shotgun (WGS) entry which is preliminary data.</text>
</comment>
<dbReference type="AlphaFoldDB" id="A0AAW0AV28"/>
<gene>
    <name evidence="1" type="ORF">VNI00_018760</name>
</gene>
<accession>A0AAW0AV28</accession>
<dbReference type="EMBL" id="JAYKXP010000267">
    <property type="protein sequence ID" value="KAK7017033.1"/>
    <property type="molecule type" value="Genomic_DNA"/>
</dbReference>
<evidence type="ECO:0000313" key="2">
    <source>
        <dbReference type="Proteomes" id="UP001383192"/>
    </source>
</evidence>
<name>A0AAW0AV28_9AGAR</name>
<sequence length="70" mass="7859">MKHCTSYRRRVKGAGQIPDITACIQEDGDLDGSRTPRADSDTYTCPEINGNIDYSPFVSKTRNPERLIAR</sequence>
<proteinExistence type="predicted"/>
<dbReference type="Proteomes" id="UP001383192">
    <property type="component" value="Unassembled WGS sequence"/>
</dbReference>